<dbReference type="AlphaFoldDB" id="A0A8H7AEB7"/>
<sequence length="143" mass="16135">MHTKEGVLLHEVVHLSSIGQMKRLLSLAYPHDRLPAILWRSQDGVLDAVFHEHVNMNVLSESVINAKYCRHRKGGDVEWEAAYHLEAVRDLAFLERGDVASVLNADSCNAFAAMTLMQRVESTFANGQNNLAESWTFRIFTTP</sequence>
<accession>A0A8H7AEB7</accession>
<proteinExistence type="predicted"/>
<evidence type="ECO:0000313" key="2">
    <source>
        <dbReference type="Proteomes" id="UP000606974"/>
    </source>
</evidence>
<dbReference type="Proteomes" id="UP000606974">
    <property type="component" value="Unassembled WGS sequence"/>
</dbReference>
<evidence type="ECO:0000313" key="1">
    <source>
        <dbReference type="EMBL" id="KAF7506237.1"/>
    </source>
</evidence>
<dbReference type="EMBL" id="JAACFV010000091">
    <property type="protein sequence ID" value="KAF7506237.1"/>
    <property type="molecule type" value="Genomic_DNA"/>
</dbReference>
<protein>
    <submittedName>
        <fullName evidence="1">Uncharacterized protein</fullName>
    </submittedName>
</protein>
<reference evidence="1" key="1">
    <citation type="submission" date="2020-02" db="EMBL/GenBank/DDBJ databases">
        <authorList>
            <person name="Palmer J.M."/>
        </authorList>
    </citation>
    <scope>NUCLEOTIDE SEQUENCE</scope>
    <source>
        <strain evidence="1">EPUS1.4</strain>
        <tissue evidence="1">Thallus</tissue>
    </source>
</reference>
<organism evidence="1 2">
    <name type="scientific">Endocarpon pusillum</name>
    <dbReference type="NCBI Taxonomy" id="364733"/>
    <lineage>
        <taxon>Eukaryota</taxon>
        <taxon>Fungi</taxon>
        <taxon>Dikarya</taxon>
        <taxon>Ascomycota</taxon>
        <taxon>Pezizomycotina</taxon>
        <taxon>Eurotiomycetes</taxon>
        <taxon>Chaetothyriomycetidae</taxon>
        <taxon>Verrucariales</taxon>
        <taxon>Verrucariaceae</taxon>
        <taxon>Endocarpon</taxon>
    </lineage>
</organism>
<comment type="caution">
    <text evidence="1">The sequence shown here is derived from an EMBL/GenBank/DDBJ whole genome shotgun (WGS) entry which is preliminary data.</text>
</comment>
<name>A0A8H7AEB7_9EURO</name>
<gene>
    <name evidence="1" type="ORF">GJ744_012129</name>
</gene>
<keyword evidence="2" id="KW-1185">Reference proteome</keyword>